<organism evidence="3 4">
    <name type="scientific">Babesia duncani</name>
    <dbReference type="NCBI Taxonomy" id="323732"/>
    <lineage>
        <taxon>Eukaryota</taxon>
        <taxon>Sar</taxon>
        <taxon>Alveolata</taxon>
        <taxon>Apicomplexa</taxon>
        <taxon>Aconoidasida</taxon>
        <taxon>Piroplasmida</taxon>
        <taxon>Babesiidae</taxon>
        <taxon>Babesia</taxon>
    </lineage>
</organism>
<sequence>MAENQMFDNLLKLLEDTGRLKKKRKTTPSTPESTNECGGKDSVDALLQSDDEISESDESMHASPDNISSDEINTFNLDYDAYESLTKPEEEEVDVDLPYFVKYKTKKPSPILKKVIQLKHVPPVMSNAGAYGISSTVAKRLKLLVDEGKLRRIPKNVNYLFYCMNSYLDTLYINPIVNQISAVRFVCALHAVNHVIKHADNSLKSPDIKCQGLTRPKVLILCGLRSIAKEIIDYILQLAPVSKKAEKVEKYENAFSLDSTDLMEQQESFIKTKKPLDYVLTFTGNQDDAFKIGLRYQSGLIHLYSPFYSSDIIVASPLGLKAIGDEERDYDFLSSIEVLICDRADIIKYQNWKFLTDIWDLLNQPLNTWRDADINKIRSSAIDYKMEKYRQNILVSCIQSVIFNAFTRTFQNRRGFIKLTKRYETDYAILGSKLKIQQLFIKVGCTSIQDSDEVCYFECYIIQALINYFMSNMINNLSGVGGVLLVVKDHTQFLKFVNFTCKNFRMYKQLEESNLPYLPCHEATRDKKMVFARQQFQAGVFF</sequence>
<feature type="compositionally biased region" description="Polar residues" evidence="1">
    <location>
        <begin position="27"/>
        <end position="36"/>
    </location>
</feature>
<feature type="region of interest" description="Disordered" evidence="1">
    <location>
        <begin position="18"/>
        <end position="71"/>
    </location>
</feature>
<proteinExistence type="predicted"/>
<protein>
    <submittedName>
        <fullName evidence="3">U3 small nucleolar RNA-associated protein 25</fullName>
    </submittedName>
</protein>
<dbReference type="PANTHER" id="PTHR12933:SF0">
    <property type="entry name" value="U3 SMALL NUCLEOLAR RNA-ASSOCIATED PROTEIN 25 HOMOLOG"/>
    <property type="match status" value="1"/>
</dbReference>
<dbReference type="InterPro" id="IPR053940">
    <property type="entry name" value="UTP25_NTPase-like"/>
</dbReference>
<dbReference type="KEGG" id="bdw:94335448"/>
<dbReference type="GO" id="GO:0019843">
    <property type="term" value="F:rRNA binding"/>
    <property type="evidence" value="ECO:0007669"/>
    <property type="project" value="TreeGrafter"/>
</dbReference>
<evidence type="ECO:0000313" key="4">
    <source>
        <dbReference type="Proteomes" id="UP001214638"/>
    </source>
</evidence>
<dbReference type="GO" id="GO:0034511">
    <property type="term" value="F:U3 snoRNA binding"/>
    <property type="evidence" value="ECO:0007669"/>
    <property type="project" value="InterPro"/>
</dbReference>
<dbReference type="GeneID" id="94335448"/>
<dbReference type="GO" id="GO:0000462">
    <property type="term" value="P:maturation of SSU-rRNA from tricistronic rRNA transcript (SSU-rRNA, 5.8S rRNA, LSU-rRNA)"/>
    <property type="evidence" value="ECO:0007669"/>
    <property type="project" value="TreeGrafter"/>
</dbReference>
<comment type="caution">
    <text evidence="3">The sequence shown here is derived from an EMBL/GenBank/DDBJ whole genome shotgun (WGS) entry which is preliminary data.</text>
</comment>
<dbReference type="Proteomes" id="UP001214638">
    <property type="component" value="Unassembled WGS sequence"/>
</dbReference>
<dbReference type="PANTHER" id="PTHR12933">
    <property type="entry name" value="ORF PROTEIN-RELATED"/>
    <property type="match status" value="1"/>
</dbReference>
<reference evidence="3" key="1">
    <citation type="journal article" date="2023" name="Nat. Microbiol.">
        <title>Babesia duncani multi-omics identifies virulence factors and drug targets.</title>
        <authorList>
            <person name="Singh P."/>
            <person name="Lonardi S."/>
            <person name="Liang Q."/>
            <person name="Vydyam P."/>
            <person name="Khabirova E."/>
            <person name="Fang T."/>
            <person name="Gihaz S."/>
            <person name="Thekkiniath J."/>
            <person name="Munshi M."/>
            <person name="Abel S."/>
            <person name="Ciampossin L."/>
            <person name="Batugedara G."/>
            <person name="Gupta M."/>
            <person name="Lu X.M."/>
            <person name="Lenz T."/>
            <person name="Chakravarty S."/>
            <person name="Cornillot E."/>
            <person name="Hu Y."/>
            <person name="Ma W."/>
            <person name="Gonzalez L.M."/>
            <person name="Sanchez S."/>
            <person name="Estrada K."/>
            <person name="Sanchez-Flores A."/>
            <person name="Montero E."/>
            <person name="Harb O.S."/>
            <person name="Le Roch K.G."/>
            <person name="Mamoun C.B."/>
        </authorList>
    </citation>
    <scope>NUCLEOTIDE SEQUENCE</scope>
    <source>
        <strain evidence="3">WA1</strain>
    </source>
</reference>
<dbReference type="InterPro" id="IPR010678">
    <property type="entry name" value="UTP25"/>
</dbReference>
<name>A0AAD9UQP7_9APIC</name>
<dbReference type="EMBL" id="JALLKP010000001">
    <property type="protein sequence ID" value="KAK2198145.1"/>
    <property type="molecule type" value="Genomic_DNA"/>
</dbReference>
<keyword evidence="4" id="KW-1185">Reference proteome</keyword>
<dbReference type="Pfam" id="PF22916">
    <property type="entry name" value="UTP25_NTPase-like"/>
    <property type="match status" value="1"/>
</dbReference>
<dbReference type="AlphaFoldDB" id="A0AAD9UQP7"/>
<dbReference type="RefSeq" id="XP_067804987.1">
    <property type="nucleotide sequence ID" value="XM_067946196.1"/>
</dbReference>
<evidence type="ECO:0000259" key="2">
    <source>
        <dbReference type="Pfam" id="PF22916"/>
    </source>
</evidence>
<accession>A0AAD9UQP7</accession>
<gene>
    <name evidence="3" type="ORF">BdWA1_001150</name>
</gene>
<evidence type="ECO:0000313" key="3">
    <source>
        <dbReference type="EMBL" id="KAK2198145.1"/>
    </source>
</evidence>
<feature type="domain" description="UTP25 NTP hydrolase-like" evidence="2">
    <location>
        <begin position="167"/>
        <end position="415"/>
    </location>
</feature>
<evidence type="ECO:0000256" key="1">
    <source>
        <dbReference type="SAM" id="MobiDB-lite"/>
    </source>
</evidence>
<dbReference type="GO" id="GO:0032040">
    <property type="term" value="C:small-subunit processome"/>
    <property type="evidence" value="ECO:0007669"/>
    <property type="project" value="TreeGrafter"/>
</dbReference>